<protein>
    <submittedName>
        <fullName evidence="13">Heme A synthase</fullName>
    </submittedName>
</protein>
<evidence type="ECO:0000256" key="1">
    <source>
        <dbReference type="ARBA" id="ARBA00004141"/>
    </source>
</evidence>
<keyword evidence="9 12" id="KW-0472">Membrane</keyword>
<evidence type="ECO:0000256" key="2">
    <source>
        <dbReference type="ARBA" id="ARBA00022475"/>
    </source>
</evidence>
<feature type="transmembrane region" description="Helical" evidence="12">
    <location>
        <begin position="126"/>
        <end position="150"/>
    </location>
</feature>
<evidence type="ECO:0000256" key="12">
    <source>
        <dbReference type="SAM" id="Phobius"/>
    </source>
</evidence>
<dbReference type="RefSeq" id="WP_134836588.1">
    <property type="nucleotide sequence ID" value="NZ_SATR01000030.1"/>
</dbReference>
<feature type="transmembrane region" description="Helical" evidence="12">
    <location>
        <begin position="171"/>
        <end position="189"/>
    </location>
</feature>
<dbReference type="EMBL" id="SATR01000030">
    <property type="protein sequence ID" value="TFH90313.1"/>
    <property type="molecule type" value="Genomic_DNA"/>
</dbReference>
<evidence type="ECO:0000256" key="10">
    <source>
        <dbReference type="ARBA" id="ARBA00023157"/>
    </source>
</evidence>
<organism evidence="13 14">
    <name type="scientific">Vibrio ouci</name>
    <dbReference type="NCBI Taxonomy" id="2499078"/>
    <lineage>
        <taxon>Bacteria</taxon>
        <taxon>Pseudomonadati</taxon>
        <taxon>Pseudomonadota</taxon>
        <taxon>Gammaproteobacteria</taxon>
        <taxon>Vibrionales</taxon>
        <taxon>Vibrionaceae</taxon>
        <taxon>Vibrio</taxon>
    </lineage>
</organism>
<evidence type="ECO:0000256" key="9">
    <source>
        <dbReference type="ARBA" id="ARBA00023136"/>
    </source>
</evidence>
<feature type="transmembrane region" description="Helical" evidence="12">
    <location>
        <begin position="248"/>
        <end position="267"/>
    </location>
</feature>
<dbReference type="Pfam" id="PF02628">
    <property type="entry name" value="COX15-CtaA"/>
    <property type="match status" value="1"/>
</dbReference>
<dbReference type="PANTHER" id="PTHR35457:SF1">
    <property type="entry name" value="HEME A SYNTHASE"/>
    <property type="match status" value="1"/>
</dbReference>
<reference evidence="13 14" key="1">
    <citation type="submission" date="2019-01" db="EMBL/GenBank/DDBJ databases">
        <title>Vibrio BEI176 sp. nov, a marine bacterium isolated from China: eastern marignal seas.</title>
        <authorList>
            <person name="Li B."/>
        </authorList>
    </citation>
    <scope>NUCLEOTIDE SEQUENCE [LARGE SCALE GENOMIC DNA]</scope>
    <source>
        <strain evidence="13 14">BEI176</strain>
    </source>
</reference>
<keyword evidence="2" id="KW-1003">Cell membrane</keyword>
<feature type="transmembrane region" description="Helical" evidence="12">
    <location>
        <begin position="101"/>
        <end position="120"/>
    </location>
</feature>
<dbReference type="OrthoDB" id="1447144at2"/>
<dbReference type="AlphaFoldDB" id="A0A4Y8WCG9"/>
<dbReference type="PANTHER" id="PTHR35457">
    <property type="entry name" value="HEME A SYNTHASE"/>
    <property type="match status" value="1"/>
</dbReference>
<comment type="pathway">
    <text evidence="11">Porphyrin-containing compound metabolism.</text>
</comment>
<evidence type="ECO:0000313" key="14">
    <source>
        <dbReference type="Proteomes" id="UP000297753"/>
    </source>
</evidence>
<dbReference type="GO" id="GO:0006784">
    <property type="term" value="P:heme A biosynthetic process"/>
    <property type="evidence" value="ECO:0007669"/>
    <property type="project" value="InterPro"/>
</dbReference>
<dbReference type="Proteomes" id="UP000297753">
    <property type="component" value="Unassembled WGS sequence"/>
</dbReference>
<dbReference type="GO" id="GO:0016491">
    <property type="term" value="F:oxidoreductase activity"/>
    <property type="evidence" value="ECO:0007669"/>
    <property type="project" value="UniProtKB-KW"/>
</dbReference>
<evidence type="ECO:0000256" key="6">
    <source>
        <dbReference type="ARBA" id="ARBA00023002"/>
    </source>
</evidence>
<dbReference type="GO" id="GO:0046872">
    <property type="term" value="F:metal ion binding"/>
    <property type="evidence" value="ECO:0007669"/>
    <property type="project" value="UniProtKB-KW"/>
</dbReference>
<comment type="caution">
    <text evidence="13">The sequence shown here is derived from an EMBL/GenBank/DDBJ whole genome shotgun (WGS) entry which is preliminary data.</text>
</comment>
<comment type="subcellular location">
    <subcellularLocation>
        <location evidence="1">Membrane</location>
        <topology evidence="1">Multi-pass membrane protein</topology>
    </subcellularLocation>
</comment>
<gene>
    <name evidence="13" type="ORF">ELS82_17325</name>
</gene>
<dbReference type="GO" id="GO:0016020">
    <property type="term" value="C:membrane"/>
    <property type="evidence" value="ECO:0007669"/>
    <property type="project" value="UniProtKB-SubCell"/>
</dbReference>
<evidence type="ECO:0000313" key="13">
    <source>
        <dbReference type="EMBL" id="TFH90313.1"/>
    </source>
</evidence>
<keyword evidence="10" id="KW-1015">Disulfide bond</keyword>
<keyword evidence="14" id="KW-1185">Reference proteome</keyword>
<keyword evidence="3 12" id="KW-0812">Transmembrane</keyword>
<evidence type="ECO:0000256" key="11">
    <source>
        <dbReference type="ARBA" id="ARBA00023444"/>
    </source>
</evidence>
<dbReference type="InterPro" id="IPR050450">
    <property type="entry name" value="COX15/CtaA_HemeA_synthase"/>
</dbReference>
<feature type="transmembrane region" description="Helical" evidence="12">
    <location>
        <begin position="74"/>
        <end position="94"/>
    </location>
</feature>
<evidence type="ECO:0000256" key="7">
    <source>
        <dbReference type="ARBA" id="ARBA00023004"/>
    </source>
</evidence>
<accession>A0A4Y8WCG9</accession>
<keyword evidence="8" id="KW-0350">Heme biosynthesis</keyword>
<evidence type="ECO:0000256" key="3">
    <source>
        <dbReference type="ARBA" id="ARBA00022692"/>
    </source>
</evidence>
<keyword evidence="6" id="KW-0560">Oxidoreductase</keyword>
<feature type="transmembrane region" description="Helical" evidence="12">
    <location>
        <begin position="279"/>
        <end position="302"/>
    </location>
</feature>
<sequence length="343" mass="37773">MKLITLIRFSLFLTFVVVMLGAYTRLADAGLGCPDWPGCYGQLTVPSEQHEIALAKTLYPSLIVEADKAWLEMIHRYFAGTLGLIVFAITLVGIRTQMLSTLLATSLSIVVVLQALLGMWTVTMKLMPLVVMGHLLGGFTLFSLLALAYWSVKYNKALESYTLQNLGWVKPLAIVTLLVVIGQVALGGWTSSNYAALMCTSLPICQGDWVSHLDFKHAFDLIQPEKESYEFGTLDYGARMTIHVTHRIWAVVVTLFTVALAIQLIRYGSDLVRRNGQIILALLTLQIALGVGNVVLSLPLAIAVAHNLGAAMLLLSVLRANYLIWQLSNVYSTRPVEQQGEYS</sequence>
<keyword evidence="5 12" id="KW-1133">Transmembrane helix</keyword>
<evidence type="ECO:0000256" key="8">
    <source>
        <dbReference type="ARBA" id="ARBA00023133"/>
    </source>
</evidence>
<name>A0A4Y8WCG9_9VIBR</name>
<evidence type="ECO:0000256" key="4">
    <source>
        <dbReference type="ARBA" id="ARBA00022723"/>
    </source>
</evidence>
<keyword evidence="4" id="KW-0479">Metal-binding</keyword>
<proteinExistence type="predicted"/>
<feature type="transmembrane region" description="Helical" evidence="12">
    <location>
        <begin position="308"/>
        <end position="325"/>
    </location>
</feature>
<keyword evidence="7" id="KW-0408">Iron</keyword>
<dbReference type="InterPro" id="IPR003780">
    <property type="entry name" value="COX15/CtaA_fam"/>
</dbReference>
<evidence type="ECO:0000256" key="5">
    <source>
        <dbReference type="ARBA" id="ARBA00022989"/>
    </source>
</evidence>